<evidence type="ECO:0000313" key="3">
    <source>
        <dbReference type="Proteomes" id="UP001567538"/>
    </source>
</evidence>
<reference evidence="2 3" key="1">
    <citation type="submission" date="2024-06" db="EMBL/GenBank/DDBJ databases">
        <title>A chromosome level genome sequence of Diviner's sage (Salvia divinorum).</title>
        <authorList>
            <person name="Ford S.A."/>
            <person name="Ro D.-K."/>
            <person name="Ness R.W."/>
            <person name="Phillips M.A."/>
        </authorList>
    </citation>
    <scope>NUCLEOTIDE SEQUENCE [LARGE SCALE GENOMIC DNA]</scope>
    <source>
        <strain evidence="2">SAF-2024a</strain>
        <tissue evidence="2">Leaf</tissue>
    </source>
</reference>
<gene>
    <name evidence="2" type="ORF">AAHA92_04631</name>
</gene>
<protein>
    <submittedName>
        <fullName evidence="2">Aspartic proteinase CDR1-like</fullName>
    </submittedName>
</protein>
<dbReference type="Proteomes" id="UP001567538">
    <property type="component" value="Unassembled WGS sequence"/>
</dbReference>
<proteinExistence type="predicted"/>
<feature type="chain" id="PRO_5044866354" evidence="1">
    <location>
        <begin position="26"/>
        <end position="133"/>
    </location>
</feature>
<name>A0ABD1I1W2_SALDI</name>
<keyword evidence="3" id="KW-1185">Reference proteome</keyword>
<accession>A0ABD1I1W2</accession>
<dbReference type="EMBL" id="JBEAFC010000003">
    <property type="protein sequence ID" value="KAL1562004.1"/>
    <property type="molecule type" value="Genomic_DNA"/>
</dbReference>
<comment type="caution">
    <text evidence="2">The sequence shown here is derived from an EMBL/GenBank/DDBJ whole genome shotgun (WGS) entry which is preliminary data.</text>
</comment>
<dbReference type="PROSITE" id="PS51257">
    <property type="entry name" value="PROKAR_LIPOPROTEIN"/>
    <property type="match status" value="1"/>
</dbReference>
<feature type="signal peptide" evidence="1">
    <location>
        <begin position="1"/>
        <end position="25"/>
    </location>
</feature>
<evidence type="ECO:0000256" key="1">
    <source>
        <dbReference type="SAM" id="SignalP"/>
    </source>
</evidence>
<sequence>MAKTLISIFFISCITLVSIFSCCKCDQFASAGIDGFTTDPIHRDSPHSPLYNPSLTQKQIMDNALQRSYARSKWFSYILLHGWNATAQSTLIQSDGARWNRRETSSIGLRDSSPYVWKRSPILVCGGRSCHSL</sequence>
<organism evidence="2 3">
    <name type="scientific">Salvia divinorum</name>
    <name type="common">Maria pastora</name>
    <name type="synonym">Diviner's sage</name>
    <dbReference type="NCBI Taxonomy" id="28513"/>
    <lineage>
        <taxon>Eukaryota</taxon>
        <taxon>Viridiplantae</taxon>
        <taxon>Streptophyta</taxon>
        <taxon>Embryophyta</taxon>
        <taxon>Tracheophyta</taxon>
        <taxon>Spermatophyta</taxon>
        <taxon>Magnoliopsida</taxon>
        <taxon>eudicotyledons</taxon>
        <taxon>Gunneridae</taxon>
        <taxon>Pentapetalae</taxon>
        <taxon>asterids</taxon>
        <taxon>lamiids</taxon>
        <taxon>Lamiales</taxon>
        <taxon>Lamiaceae</taxon>
        <taxon>Nepetoideae</taxon>
        <taxon>Mentheae</taxon>
        <taxon>Salviinae</taxon>
        <taxon>Salvia</taxon>
        <taxon>Salvia subgen. Calosphace</taxon>
    </lineage>
</organism>
<keyword evidence="1" id="KW-0732">Signal</keyword>
<dbReference type="AlphaFoldDB" id="A0ABD1I1W2"/>
<evidence type="ECO:0000313" key="2">
    <source>
        <dbReference type="EMBL" id="KAL1562004.1"/>
    </source>
</evidence>